<comment type="caution">
    <text evidence="9">The sequence shown here is derived from an EMBL/GenBank/DDBJ whole genome shotgun (WGS) entry which is preliminary data.</text>
</comment>
<keyword evidence="3" id="KW-0645">Protease</keyword>
<dbReference type="GO" id="GO:0006508">
    <property type="term" value="P:proteolysis"/>
    <property type="evidence" value="ECO:0007669"/>
    <property type="project" value="UniProtKB-KW"/>
</dbReference>
<feature type="transmembrane region" description="Helical" evidence="8">
    <location>
        <begin position="105"/>
        <end position="125"/>
    </location>
</feature>
<dbReference type="InterPro" id="IPR013426">
    <property type="entry name" value="EpsH-like"/>
</dbReference>
<accession>A0A845B001</accession>
<reference evidence="9 10" key="1">
    <citation type="submission" date="2019-12" db="EMBL/GenBank/DDBJ databases">
        <title>Genomic-based taxomic classification of the family Erythrobacteraceae.</title>
        <authorList>
            <person name="Xu L."/>
        </authorList>
    </citation>
    <scope>NUCLEOTIDE SEQUENCE [LARGE SCALE GENOMIC DNA]</scope>
    <source>
        <strain evidence="9 10">KCTC 42453</strain>
    </source>
</reference>
<keyword evidence="2" id="KW-1003">Cell membrane</keyword>
<keyword evidence="4 8" id="KW-0812">Transmembrane</keyword>
<proteinExistence type="predicted"/>
<evidence type="ECO:0000256" key="1">
    <source>
        <dbReference type="ARBA" id="ARBA00004651"/>
    </source>
</evidence>
<gene>
    <name evidence="9" type="primary">xrtV</name>
    <name evidence="9" type="ORF">GRI65_09095</name>
</gene>
<dbReference type="GO" id="GO:0005886">
    <property type="term" value="C:plasma membrane"/>
    <property type="evidence" value="ECO:0007669"/>
    <property type="project" value="UniProtKB-SubCell"/>
</dbReference>
<dbReference type="InterPro" id="IPR026392">
    <property type="entry name" value="Exo/Archaeosortase_dom"/>
</dbReference>
<dbReference type="OrthoDB" id="9797363at2"/>
<keyword evidence="7 8" id="KW-0472">Membrane</keyword>
<dbReference type="Proteomes" id="UP000431922">
    <property type="component" value="Unassembled WGS sequence"/>
</dbReference>
<dbReference type="EMBL" id="WTYL01000002">
    <property type="protein sequence ID" value="MXP44611.1"/>
    <property type="molecule type" value="Genomic_DNA"/>
</dbReference>
<dbReference type="NCBIfam" id="NF035943">
    <property type="entry name" value="exosort_XrtV"/>
    <property type="match status" value="1"/>
</dbReference>
<evidence type="ECO:0000256" key="3">
    <source>
        <dbReference type="ARBA" id="ARBA00022670"/>
    </source>
</evidence>
<feature type="transmembrane region" description="Helical" evidence="8">
    <location>
        <begin position="20"/>
        <end position="38"/>
    </location>
</feature>
<evidence type="ECO:0000256" key="4">
    <source>
        <dbReference type="ARBA" id="ARBA00022692"/>
    </source>
</evidence>
<dbReference type="RefSeq" id="WP_160756184.1">
    <property type="nucleotide sequence ID" value="NZ_WTYL01000002.1"/>
</dbReference>
<feature type="transmembrane region" description="Helical" evidence="8">
    <location>
        <begin position="78"/>
        <end position="99"/>
    </location>
</feature>
<name>A0A845B001_9SPHN</name>
<comment type="subcellular location">
    <subcellularLocation>
        <location evidence="1">Cell membrane</location>
        <topology evidence="1">Multi-pass membrane protein</topology>
    </subcellularLocation>
</comment>
<dbReference type="AlphaFoldDB" id="A0A845B001"/>
<keyword evidence="10" id="KW-1185">Reference proteome</keyword>
<evidence type="ECO:0000313" key="10">
    <source>
        <dbReference type="Proteomes" id="UP000431922"/>
    </source>
</evidence>
<evidence type="ECO:0000256" key="8">
    <source>
        <dbReference type="SAM" id="Phobius"/>
    </source>
</evidence>
<dbReference type="Pfam" id="PF09721">
    <property type="entry name" value="Exosortase_EpsH"/>
    <property type="match status" value="1"/>
</dbReference>
<evidence type="ECO:0000256" key="2">
    <source>
        <dbReference type="ARBA" id="ARBA00022475"/>
    </source>
</evidence>
<dbReference type="InterPro" id="IPR019127">
    <property type="entry name" value="Exosortase"/>
</dbReference>
<evidence type="ECO:0000256" key="7">
    <source>
        <dbReference type="ARBA" id="ARBA00023136"/>
    </source>
</evidence>
<evidence type="ECO:0000256" key="5">
    <source>
        <dbReference type="ARBA" id="ARBA00022801"/>
    </source>
</evidence>
<feature type="transmembrane region" description="Helical" evidence="8">
    <location>
        <begin position="217"/>
        <end position="245"/>
    </location>
</feature>
<protein>
    <submittedName>
        <fullName evidence="9">Exosortase V</fullName>
    </submittedName>
</protein>
<organism evidence="9 10">
    <name type="scientific">Allopontixanthobacter sediminis</name>
    <dbReference type="NCBI Taxonomy" id="1689985"/>
    <lineage>
        <taxon>Bacteria</taxon>
        <taxon>Pseudomonadati</taxon>
        <taxon>Pseudomonadota</taxon>
        <taxon>Alphaproteobacteria</taxon>
        <taxon>Sphingomonadales</taxon>
        <taxon>Erythrobacteraceae</taxon>
        <taxon>Allopontixanthobacter</taxon>
    </lineage>
</organism>
<feature type="transmembrane region" description="Helical" evidence="8">
    <location>
        <begin position="184"/>
        <end position="211"/>
    </location>
</feature>
<evidence type="ECO:0000256" key="6">
    <source>
        <dbReference type="ARBA" id="ARBA00022989"/>
    </source>
</evidence>
<dbReference type="NCBIfam" id="TIGR02602">
    <property type="entry name" value="8TM_EpsH"/>
    <property type="match status" value="1"/>
</dbReference>
<sequence length="295" mass="32552">MKASGNLHTKRAPYNWARRFSPALIGLIAISYPTWQFVATESWSTEQGSLGPFILASGVWLLFRMLPETKVVQSRPPAWQAFGAIFLMAAALIVLRIAAVIELEVYALYGLLIALLFAFIGWRAIKILWFPLLYLLFAVPLPDSLVAALTNPLKLWISDTAVALLYLANYPIASSGVTIQIGQYQLLVAAACAGLSSLITLSALTLFYVYLIHRSNWRYMMVLIAAAVPIAIFSNLVRVLLLILITYHVGEAAAQGFLHNFAGMTTFAIALIMIYALDKVAQTIIAFRTKELRVA</sequence>
<feature type="transmembrane region" description="Helical" evidence="8">
    <location>
        <begin position="132"/>
        <end position="149"/>
    </location>
</feature>
<evidence type="ECO:0000313" key="9">
    <source>
        <dbReference type="EMBL" id="MXP44611.1"/>
    </source>
</evidence>
<dbReference type="GO" id="GO:0008233">
    <property type="term" value="F:peptidase activity"/>
    <property type="evidence" value="ECO:0007669"/>
    <property type="project" value="UniProtKB-KW"/>
</dbReference>
<feature type="transmembrane region" description="Helical" evidence="8">
    <location>
        <begin position="257"/>
        <end position="277"/>
    </location>
</feature>
<keyword evidence="5" id="KW-0378">Hydrolase</keyword>
<keyword evidence="6 8" id="KW-1133">Transmembrane helix</keyword>
<dbReference type="NCBIfam" id="TIGR04178">
    <property type="entry name" value="exo_archaeo"/>
    <property type="match status" value="1"/>
</dbReference>